<evidence type="ECO:0000313" key="1">
    <source>
        <dbReference type="EMBL" id="KAI3828461.1"/>
    </source>
</evidence>
<dbReference type="EMBL" id="CM042018">
    <property type="protein sequence ID" value="KAI3828461.1"/>
    <property type="molecule type" value="Genomic_DNA"/>
</dbReference>
<reference evidence="1 2" key="2">
    <citation type="journal article" date="2022" name="Mol. Ecol. Resour.">
        <title>The genomes of chicory, endive, great burdock and yacon provide insights into Asteraceae paleo-polyploidization history and plant inulin production.</title>
        <authorList>
            <person name="Fan W."/>
            <person name="Wang S."/>
            <person name="Wang H."/>
            <person name="Wang A."/>
            <person name="Jiang F."/>
            <person name="Liu H."/>
            <person name="Zhao H."/>
            <person name="Xu D."/>
            <person name="Zhang Y."/>
        </authorList>
    </citation>
    <scope>NUCLEOTIDE SEQUENCE [LARGE SCALE GENOMIC DNA]</scope>
    <source>
        <strain evidence="2">cv. Yunnan</strain>
        <tissue evidence="1">Leaves</tissue>
    </source>
</reference>
<accession>A0ACB9K8B3</accession>
<sequence length="68" mass="7235">MNIVSNSLPQVIAAMNSTQAGGTGSNKRITSRNEAPPVEEEPSTEEDDESDSESGSDDYSSESIEDIE</sequence>
<keyword evidence="2" id="KW-1185">Reference proteome</keyword>
<reference evidence="2" key="1">
    <citation type="journal article" date="2022" name="Mol. Ecol. Resour.">
        <title>The genomes of chicory, endive, great burdock and yacon provide insights into Asteraceae palaeo-polyploidization history and plant inulin production.</title>
        <authorList>
            <person name="Fan W."/>
            <person name="Wang S."/>
            <person name="Wang H."/>
            <person name="Wang A."/>
            <person name="Jiang F."/>
            <person name="Liu H."/>
            <person name="Zhao H."/>
            <person name="Xu D."/>
            <person name="Zhang Y."/>
        </authorList>
    </citation>
    <scope>NUCLEOTIDE SEQUENCE [LARGE SCALE GENOMIC DNA]</scope>
    <source>
        <strain evidence="2">cv. Yunnan</strain>
    </source>
</reference>
<dbReference type="Proteomes" id="UP001056120">
    <property type="component" value="Linkage Group LG01"/>
</dbReference>
<comment type="caution">
    <text evidence="1">The sequence shown here is derived from an EMBL/GenBank/DDBJ whole genome shotgun (WGS) entry which is preliminary data.</text>
</comment>
<name>A0ACB9K8B3_9ASTR</name>
<proteinExistence type="predicted"/>
<organism evidence="1 2">
    <name type="scientific">Smallanthus sonchifolius</name>
    <dbReference type="NCBI Taxonomy" id="185202"/>
    <lineage>
        <taxon>Eukaryota</taxon>
        <taxon>Viridiplantae</taxon>
        <taxon>Streptophyta</taxon>
        <taxon>Embryophyta</taxon>
        <taxon>Tracheophyta</taxon>
        <taxon>Spermatophyta</taxon>
        <taxon>Magnoliopsida</taxon>
        <taxon>eudicotyledons</taxon>
        <taxon>Gunneridae</taxon>
        <taxon>Pentapetalae</taxon>
        <taxon>asterids</taxon>
        <taxon>campanulids</taxon>
        <taxon>Asterales</taxon>
        <taxon>Asteraceae</taxon>
        <taxon>Asteroideae</taxon>
        <taxon>Heliantheae alliance</taxon>
        <taxon>Millerieae</taxon>
        <taxon>Smallanthus</taxon>
    </lineage>
</organism>
<gene>
    <name evidence="1" type="ORF">L1987_02562</name>
</gene>
<protein>
    <submittedName>
        <fullName evidence="1">Uncharacterized protein</fullName>
    </submittedName>
</protein>
<evidence type="ECO:0000313" key="2">
    <source>
        <dbReference type="Proteomes" id="UP001056120"/>
    </source>
</evidence>